<dbReference type="Proteomes" id="UP000324222">
    <property type="component" value="Unassembled WGS sequence"/>
</dbReference>
<evidence type="ECO:0000313" key="3">
    <source>
        <dbReference type="Proteomes" id="UP000324222"/>
    </source>
</evidence>
<gene>
    <name evidence="2" type="ORF">E2C01_077349</name>
</gene>
<comment type="caution">
    <text evidence="2">The sequence shown here is derived from an EMBL/GenBank/DDBJ whole genome shotgun (WGS) entry which is preliminary data.</text>
</comment>
<protein>
    <submittedName>
        <fullName evidence="2">Uncharacterized protein</fullName>
    </submittedName>
</protein>
<keyword evidence="3" id="KW-1185">Reference proteome</keyword>
<dbReference type="AlphaFoldDB" id="A0A5B7IE70"/>
<organism evidence="2 3">
    <name type="scientific">Portunus trituberculatus</name>
    <name type="common">Swimming crab</name>
    <name type="synonym">Neptunus trituberculatus</name>
    <dbReference type="NCBI Taxonomy" id="210409"/>
    <lineage>
        <taxon>Eukaryota</taxon>
        <taxon>Metazoa</taxon>
        <taxon>Ecdysozoa</taxon>
        <taxon>Arthropoda</taxon>
        <taxon>Crustacea</taxon>
        <taxon>Multicrustacea</taxon>
        <taxon>Malacostraca</taxon>
        <taxon>Eumalacostraca</taxon>
        <taxon>Eucarida</taxon>
        <taxon>Decapoda</taxon>
        <taxon>Pleocyemata</taxon>
        <taxon>Brachyura</taxon>
        <taxon>Eubrachyura</taxon>
        <taxon>Portunoidea</taxon>
        <taxon>Portunidae</taxon>
        <taxon>Portuninae</taxon>
        <taxon>Portunus</taxon>
    </lineage>
</organism>
<name>A0A5B7IE70_PORTR</name>
<accession>A0A5B7IE70</accession>
<proteinExistence type="predicted"/>
<feature type="chain" id="PRO_5022953707" evidence="1">
    <location>
        <begin position="38"/>
        <end position="160"/>
    </location>
</feature>
<keyword evidence="1" id="KW-0732">Signal</keyword>
<sequence>MTLSPQPTAPPRQYGNLSASLLLTIILLLRLESKSTSLETAFQRLSSPKEKKGVGEGHLKERRSTLGLPHLLHLQECGRHVYITLLSCCSLFTCYLATYPSPLSYCSWSSSHFFTSTSFSPSLFLIFPPSPHGTRRYFPRHPTAWPRTLRLVCCKYPIIK</sequence>
<evidence type="ECO:0000313" key="2">
    <source>
        <dbReference type="EMBL" id="MPC82670.1"/>
    </source>
</evidence>
<evidence type="ECO:0000256" key="1">
    <source>
        <dbReference type="SAM" id="SignalP"/>
    </source>
</evidence>
<reference evidence="2 3" key="1">
    <citation type="submission" date="2019-05" db="EMBL/GenBank/DDBJ databases">
        <title>Another draft genome of Portunus trituberculatus and its Hox gene families provides insights of decapod evolution.</title>
        <authorList>
            <person name="Jeong J.-H."/>
            <person name="Song I."/>
            <person name="Kim S."/>
            <person name="Choi T."/>
            <person name="Kim D."/>
            <person name="Ryu S."/>
            <person name="Kim W."/>
        </authorList>
    </citation>
    <scope>NUCLEOTIDE SEQUENCE [LARGE SCALE GENOMIC DNA]</scope>
    <source>
        <tissue evidence="2">Muscle</tissue>
    </source>
</reference>
<feature type="signal peptide" evidence="1">
    <location>
        <begin position="1"/>
        <end position="37"/>
    </location>
</feature>
<dbReference type="EMBL" id="VSRR010060411">
    <property type="protein sequence ID" value="MPC82670.1"/>
    <property type="molecule type" value="Genomic_DNA"/>
</dbReference>